<organism evidence="8 9">
    <name type="scientific">Floridaenema flaviceps BLCC-F50</name>
    <dbReference type="NCBI Taxonomy" id="3153642"/>
    <lineage>
        <taxon>Bacteria</taxon>
        <taxon>Bacillati</taxon>
        <taxon>Cyanobacteriota</taxon>
        <taxon>Cyanophyceae</taxon>
        <taxon>Oscillatoriophycideae</taxon>
        <taxon>Aerosakkonematales</taxon>
        <taxon>Aerosakkonemataceae</taxon>
        <taxon>Floridanema</taxon>
        <taxon>Floridanema flaviceps</taxon>
    </lineage>
</organism>
<dbReference type="InterPro" id="IPR052053">
    <property type="entry name" value="IM_YidH-like"/>
</dbReference>
<reference evidence="8 9" key="1">
    <citation type="submission" date="2024-09" db="EMBL/GenBank/DDBJ databases">
        <title>Floridaenema gen nov. (Aerosakkonemataceae, Aerosakkonematales ord. nov., Cyanobacteria) from benthic tropical and subtropical fresh waters, with the description of four new species.</title>
        <authorList>
            <person name="Moretto J.A."/>
            <person name="Berthold D.E."/>
            <person name="Lefler F.W."/>
            <person name="Huang I.-S."/>
            <person name="Laughinghouse H. IV."/>
        </authorList>
    </citation>
    <scope>NUCLEOTIDE SEQUENCE [LARGE SCALE GENOMIC DNA]</scope>
    <source>
        <strain evidence="8 9">BLCC-F50</strain>
    </source>
</reference>
<gene>
    <name evidence="8" type="ORF">ACE1CI_18995</name>
</gene>
<dbReference type="RefSeq" id="WP_413264641.1">
    <property type="nucleotide sequence ID" value="NZ_JBHFNR010000141.1"/>
</dbReference>
<keyword evidence="3 6" id="KW-0812">Transmembrane</keyword>
<proteinExistence type="predicted"/>
<evidence type="ECO:0000256" key="1">
    <source>
        <dbReference type="ARBA" id="ARBA00004651"/>
    </source>
</evidence>
<evidence type="ECO:0000256" key="2">
    <source>
        <dbReference type="ARBA" id="ARBA00022475"/>
    </source>
</evidence>
<comment type="subcellular location">
    <subcellularLocation>
        <location evidence="1">Cell membrane</location>
        <topology evidence="1">Multi-pass membrane protein</topology>
    </subcellularLocation>
</comment>
<feature type="transmembrane region" description="Helical" evidence="6">
    <location>
        <begin position="120"/>
        <end position="143"/>
    </location>
</feature>
<feature type="transmembrane region" description="Helical" evidence="6">
    <location>
        <begin position="86"/>
        <end position="108"/>
    </location>
</feature>
<evidence type="ECO:0000256" key="4">
    <source>
        <dbReference type="ARBA" id="ARBA00022989"/>
    </source>
</evidence>
<keyword evidence="2" id="KW-1003">Cell membrane</keyword>
<keyword evidence="4 6" id="KW-1133">Transmembrane helix</keyword>
<protein>
    <submittedName>
        <fullName evidence="8">YidH family protein</fullName>
    </submittedName>
</protein>
<name>A0ABV4XTE7_9CYAN</name>
<evidence type="ECO:0000256" key="5">
    <source>
        <dbReference type="ARBA" id="ARBA00023136"/>
    </source>
</evidence>
<dbReference type="EMBL" id="JBHFNR010000141">
    <property type="protein sequence ID" value="MFB2894999.1"/>
    <property type="molecule type" value="Genomic_DNA"/>
</dbReference>
<evidence type="ECO:0000256" key="3">
    <source>
        <dbReference type="ARBA" id="ARBA00022692"/>
    </source>
</evidence>
<accession>A0ABV4XTE7</accession>
<sequence>MFFKTNNSLANIQKAVTENQKESSIKVSGKETKLRNPGRVREHLANERTYLSWMRSAISLIGFGLITVRLQLFQSPVYGSEITWKLGLILSFVGLITVLLSTFHFFAVRRDIDADFYQPAGRWVILSSLAVTFLGTGVVYYVFTASF</sequence>
<evidence type="ECO:0000259" key="7">
    <source>
        <dbReference type="Pfam" id="PF02656"/>
    </source>
</evidence>
<feature type="domain" description="DUF202" evidence="7">
    <location>
        <begin position="41"/>
        <end position="110"/>
    </location>
</feature>
<evidence type="ECO:0000256" key="6">
    <source>
        <dbReference type="SAM" id="Phobius"/>
    </source>
</evidence>
<dbReference type="Pfam" id="PF02656">
    <property type="entry name" value="DUF202"/>
    <property type="match status" value="1"/>
</dbReference>
<evidence type="ECO:0000313" key="9">
    <source>
        <dbReference type="Proteomes" id="UP001576784"/>
    </source>
</evidence>
<keyword evidence="9" id="KW-1185">Reference proteome</keyword>
<dbReference type="Proteomes" id="UP001576784">
    <property type="component" value="Unassembled WGS sequence"/>
</dbReference>
<evidence type="ECO:0000313" key="8">
    <source>
        <dbReference type="EMBL" id="MFB2894999.1"/>
    </source>
</evidence>
<dbReference type="PANTHER" id="PTHR34187">
    <property type="entry name" value="FGR18P"/>
    <property type="match status" value="1"/>
</dbReference>
<comment type="caution">
    <text evidence="8">The sequence shown here is derived from an EMBL/GenBank/DDBJ whole genome shotgun (WGS) entry which is preliminary data.</text>
</comment>
<dbReference type="InterPro" id="IPR003807">
    <property type="entry name" value="DUF202"/>
</dbReference>
<dbReference type="PANTHER" id="PTHR34187:SF2">
    <property type="entry name" value="DUF202 DOMAIN-CONTAINING PROTEIN"/>
    <property type="match status" value="1"/>
</dbReference>
<feature type="transmembrane region" description="Helical" evidence="6">
    <location>
        <begin position="57"/>
        <end position="74"/>
    </location>
</feature>
<keyword evidence="5 6" id="KW-0472">Membrane</keyword>